<evidence type="ECO:0000256" key="2">
    <source>
        <dbReference type="PROSITE-ProRule" id="PRU00023"/>
    </source>
</evidence>
<dbReference type="PROSITE" id="PS50837">
    <property type="entry name" value="NACHT"/>
    <property type="match status" value="1"/>
</dbReference>
<dbReference type="InterPro" id="IPR056884">
    <property type="entry name" value="NPHP3-like_N"/>
</dbReference>
<dbReference type="PRINTS" id="PR01415">
    <property type="entry name" value="ANKYRIN"/>
</dbReference>
<dbReference type="InterPro" id="IPR007111">
    <property type="entry name" value="NACHT_NTPase"/>
</dbReference>
<dbReference type="Gene3D" id="1.25.40.10">
    <property type="entry name" value="Tetratricopeptide repeat domain"/>
    <property type="match status" value="2"/>
</dbReference>
<feature type="repeat" description="ANK" evidence="2">
    <location>
        <begin position="911"/>
        <end position="943"/>
    </location>
</feature>
<dbReference type="GO" id="GO:0003824">
    <property type="term" value="F:catalytic activity"/>
    <property type="evidence" value="ECO:0007669"/>
    <property type="project" value="InterPro"/>
</dbReference>
<dbReference type="InterPro" id="IPR002110">
    <property type="entry name" value="Ankyrin_rpt"/>
</dbReference>
<dbReference type="SUPFAM" id="SSF52540">
    <property type="entry name" value="P-loop containing nucleoside triphosphate hydrolases"/>
    <property type="match status" value="1"/>
</dbReference>
<feature type="repeat" description="ANK" evidence="2">
    <location>
        <begin position="1013"/>
        <end position="1045"/>
    </location>
</feature>
<accession>A0A8H3EVC1</accession>
<organism evidence="5 6">
    <name type="scientific">Gomphillus americanus</name>
    <dbReference type="NCBI Taxonomy" id="1940652"/>
    <lineage>
        <taxon>Eukaryota</taxon>
        <taxon>Fungi</taxon>
        <taxon>Dikarya</taxon>
        <taxon>Ascomycota</taxon>
        <taxon>Pezizomycotina</taxon>
        <taxon>Lecanoromycetes</taxon>
        <taxon>OSLEUM clade</taxon>
        <taxon>Ostropomycetidae</taxon>
        <taxon>Ostropales</taxon>
        <taxon>Graphidaceae</taxon>
        <taxon>Gomphilloideae</taxon>
        <taxon>Gomphillus</taxon>
    </lineage>
</organism>
<name>A0A8H3EVC1_9LECA</name>
<dbReference type="Pfam" id="PF24883">
    <property type="entry name" value="NPHP3_N"/>
    <property type="match status" value="1"/>
</dbReference>
<keyword evidence="6" id="KW-1185">Reference proteome</keyword>
<evidence type="ECO:0000313" key="5">
    <source>
        <dbReference type="EMBL" id="CAF9913309.1"/>
    </source>
</evidence>
<keyword evidence="3" id="KW-0802">TPR repeat</keyword>
<dbReference type="SUPFAM" id="SSF53167">
    <property type="entry name" value="Purine and uridine phosphorylases"/>
    <property type="match status" value="1"/>
</dbReference>
<dbReference type="PANTHER" id="PTHR46082:SF11">
    <property type="entry name" value="AAA+ ATPASE DOMAIN-CONTAINING PROTEIN-RELATED"/>
    <property type="match status" value="1"/>
</dbReference>
<dbReference type="InterPro" id="IPR027417">
    <property type="entry name" value="P-loop_NTPase"/>
</dbReference>
<reference evidence="5" key="1">
    <citation type="submission" date="2021-03" db="EMBL/GenBank/DDBJ databases">
        <authorList>
            <person name="Tagirdzhanova G."/>
        </authorList>
    </citation>
    <scope>NUCLEOTIDE SEQUENCE</scope>
</reference>
<dbReference type="PANTHER" id="PTHR46082">
    <property type="entry name" value="ATP/GTP-BINDING PROTEIN-RELATED"/>
    <property type="match status" value="1"/>
</dbReference>
<dbReference type="Gene3D" id="3.40.50.1580">
    <property type="entry name" value="Nucleoside phosphorylase domain"/>
    <property type="match status" value="1"/>
</dbReference>
<gene>
    <name evidence="5" type="ORF">GOMPHAMPRED_007853</name>
</gene>
<dbReference type="PROSITE" id="PS50297">
    <property type="entry name" value="ANK_REP_REGION"/>
    <property type="match status" value="4"/>
</dbReference>
<dbReference type="InterPro" id="IPR000845">
    <property type="entry name" value="Nucleoside_phosphorylase_d"/>
</dbReference>
<dbReference type="InterPro" id="IPR036770">
    <property type="entry name" value="Ankyrin_rpt-contain_sf"/>
</dbReference>
<sequence length="1382" mass="155159">MRAHSEYTVAIICALQTEFLAAQVLFDEEYDIPEYQRALQDNNTYAYGRIAKHNVVIAALSGSCSRISSTAHAARALVQSFPNIRIGLLVGIAGGVPRVGYNAELEQDIRLGDVVIGTRVVQYDYAKAIKETPFEIVGYCNPPPKSILAAVSMLRAQFERMGNTIDEDVAIMVAKNNEVQKMYKRPDPTTDCLFESSYIHKHRNQNCFECCNTADHTIQRKPRYKHQGKVMLHYGRIASANQFMKNASIRDKFAREHGVLCFEMDATGIMNYFPCLVIRGICDYADSHKSKTWQGYAAAIAATVAKQVLLRWCSEEHTAESRLGEFEQARELQSSFEVVQSDIPRCPRSFSRADIERWLAAPNPEIDFRSALNQREPGTAQWVLNSEAFLRWKNGDTRHLWVHGKAGSGKSVLAASIIENIRSYCAGNSEIGCSIFYFSFSDRSKQSHTDCLHSMVQQLYAHRSFPLSLEQLFATSKDRREGCLDMEKDLQNILCDEVKSYKQFFLILDGLDECPETGSNYTRQREQLLRWLHVISVTLPMLQILTTSRPWPDIEAGLAEIGFQSQSMITDSLTIDIGKYVINQLNQDRRLRKLSMDLKTHIQEVLVSKADSMFLWVTLQMKDLRRLQSTQPSRLEKVLRTLPSNLVETFDRMIKHFPKTEHDALVLLKWLTYSHRPLTVLELSEARIIHWHTEGGDVASHDRGNVEDVLEIFSGLNLVTKSEGKPRLEFKFNVKHKDIDFSDEQTLADRGNSLQVVHFVHTSVKQFFQSWQAPEEWPQSIGFQAQKEQQILAHKCVLYLMHYADTKSITKTSQDFKDFPLLEYAATSWYIHCQETDDVDKEVQFLLSGAFLDSLLVHDPDRPWRRPFETRMEYEKEHTNLPLYYASLLGLSVVVGKLIRAGVDVNGQGGIHDNALQAAIDRGHVATAKLLVEAGADVNAQDELYGHTPLHFAARSGHNATVELLIEAGADVNAQDELYGHTPLHFAARSGHNATIKLLIEAGADVNAQDALHGHTPLHLAALQGYYSIVKLLIEAGTDIDAPYTILGEKPRKVIADTMHDLGLLYYGQSKLMKAEKMYLRTLHSYEQSLGRTHISTLMVVNNLGILYKNEGKHEQAMEMYIRALQGYAGRPDYKMSMLKTVNNLGALYSEQGKLELAGEMYMQAIEGYSETLGYKNPLTLDAVTNLGGLYLSQGKLDAAEQLFVQALCGFESALGAKHVATLGAANNLGLLYEKQGRLDEAEQMLLQALDGKKEQLGSLHLSTLSTISNLAVLYSAQNRLAKAEELLLGVLHGYEEAVGVELVKTYIPALSAAWALGNLYSKDRPSHARNAYTKALHGYEVVQGKSSKACLILNNQLDLLGNSDPISKQPNTIKPEENADI</sequence>
<feature type="domain" description="NACHT" evidence="4">
    <location>
        <begin position="398"/>
        <end position="550"/>
    </location>
</feature>
<dbReference type="Gene3D" id="1.25.40.20">
    <property type="entry name" value="Ankyrin repeat-containing domain"/>
    <property type="match status" value="2"/>
</dbReference>
<dbReference type="InterPro" id="IPR053137">
    <property type="entry name" value="NLR-like"/>
</dbReference>
<evidence type="ECO:0000313" key="6">
    <source>
        <dbReference type="Proteomes" id="UP000664169"/>
    </source>
</evidence>
<dbReference type="OrthoDB" id="626167at2759"/>
<dbReference type="GO" id="GO:0009116">
    <property type="term" value="P:nucleoside metabolic process"/>
    <property type="evidence" value="ECO:0007669"/>
    <property type="project" value="InterPro"/>
</dbReference>
<evidence type="ECO:0000256" key="3">
    <source>
        <dbReference type="PROSITE-ProRule" id="PRU00339"/>
    </source>
</evidence>
<dbReference type="SMART" id="SM00248">
    <property type="entry name" value="ANK"/>
    <property type="match status" value="5"/>
</dbReference>
<evidence type="ECO:0000256" key="1">
    <source>
        <dbReference type="ARBA" id="ARBA00022737"/>
    </source>
</evidence>
<proteinExistence type="predicted"/>
<dbReference type="SUPFAM" id="SSF48403">
    <property type="entry name" value="Ankyrin repeat"/>
    <property type="match status" value="1"/>
</dbReference>
<feature type="repeat" description="TPR" evidence="3">
    <location>
        <begin position="1098"/>
        <end position="1131"/>
    </location>
</feature>
<feature type="repeat" description="ANK" evidence="2">
    <location>
        <begin position="945"/>
        <end position="977"/>
    </location>
</feature>
<protein>
    <recommendedName>
        <fullName evidence="4">NACHT domain-containing protein</fullName>
    </recommendedName>
</protein>
<dbReference type="PROSITE" id="PS50005">
    <property type="entry name" value="TPR"/>
    <property type="match status" value="1"/>
</dbReference>
<dbReference type="SUPFAM" id="SSF48452">
    <property type="entry name" value="TPR-like"/>
    <property type="match status" value="2"/>
</dbReference>
<dbReference type="Proteomes" id="UP000664169">
    <property type="component" value="Unassembled WGS sequence"/>
</dbReference>
<dbReference type="Gene3D" id="3.40.50.300">
    <property type="entry name" value="P-loop containing nucleotide triphosphate hydrolases"/>
    <property type="match status" value="1"/>
</dbReference>
<dbReference type="Pfam" id="PF12796">
    <property type="entry name" value="Ank_2"/>
    <property type="match status" value="1"/>
</dbReference>
<dbReference type="InterPro" id="IPR011990">
    <property type="entry name" value="TPR-like_helical_dom_sf"/>
</dbReference>
<dbReference type="Pfam" id="PF13637">
    <property type="entry name" value="Ank_4"/>
    <property type="match status" value="1"/>
</dbReference>
<dbReference type="InterPro" id="IPR035994">
    <property type="entry name" value="Nucleoside_phosphorylase_sf"/>
</dbReference>
<dbReference type="Pfam" id="PF13424">
    <property type="entry name" value="TPR_12"/>
    <property type="match status" value="3"/>
</dbReference>
<dbReference type="EMBL" id="CAJPDQ010000008">
    <property type="protein sequence ID" value="CAF9913309.1"/>
    <property type="molecule type" value="Genomic_DNA"/>
</dbReference>
<keyword evidence="2" id="KW-0040">ANK repeat</keyword>
<feature type="repeat" description="ANK" evidence="2">
    <location>
        <begin position="979"/>
        <end position="1011"/>
    </location>
</feature>
<dbReference type="PROSITE" id="PS50088">
    <property type="entry name" value="ANK_REPEAT"/>
    <property type="match status" value="4"/>
</dbReference>
<dbReference type="Pfam" id="PF01048">
    <property type="entry name" value="PNP_UDP_1"/>
    <property type="match status" value="1"/>
</dbReference>
<keyword evidence="1" id="KW-0677">Repeat</keyword>
<dbReference type="SMART" id="SM00028">
    <property type="entry name" value="TPR"/>
    <property type="match status" value="5"/>
</dbReference>
<evidence type="ECO:0000259" key="4">
    <source>
        <dbReference type="PROSITE" id="PS50837"/>
    </source>
</evidence>
<dbReference type="InterPro" id="IPR019734">
    <property type="entry name" value="TPR_rpt"/>
</dbReference>
<comment type="caution">
    <text evidence="5">The sequence shown here is derived from an EMBL/GenBank/DDBJ whole genome shotgun (WGS) entry which is preliminary data.</text>
</comment>